<dbReference type="GO" id="GO:0005737">
    <property type="term" value="C:cytoplasm"/>
    <property type="evidence" value="ECO:0007669"/>
    <property type="project" value="UniProtKB-SubCell"/>
</dbReference>
<keyword evidence="5" id="KW-0812">Transmembrane</keyword>
<evidence type="ECO:0000256" key="3">
    <source>
        <dbReference type="ARBA" id="ARBA00010998"/>
    </source>
</evidence>
<keyword evidence="8" id="KW-0472">Membrane</keyword>
<evidence type="ECO:0000256" key="7">
    <source>
        <dbReference type="ARBA" id="ARBA00023098"/>
    </source>
</evidence>
<evidence type="ECO:0000256" key="1">
    <source>
        <dbReference type="ARBA" id="ARBA00004232"/>
    </source>
</evidence>
<dbReference type="PANTHER" id="PTHR20996">
    <property type="entry name" value="NUCLEAR ENVELOPE PHOSPHATASE-REGULATORY SUBUNIT 1"/>
    <property type="match status" value="1"/>
</dbReference>
<proteinExistence type="inferred from homology"/>
<reference evidence="12" key="1">
    <citation type="journal article" date="2014" name="Genome Biol.">
        <title>Genome analysis of a major urban malaria vector mosquito, Anopheles stephensi.</title>
        <authorList>
            <person name="Jiang X."/>
            <person name="Peery A."/>
            <person name="Hall A.B."/>
            <person name="Sharma A."/>
            <person name="Chen X.G."/>
            <person name="Waterhouse R.M."/>
            <person name="Komissarov A."/>
            <person name="Riehle M.M."/>
            <person name="Shouche Y."/>
            <person name="Sharakhova M.V."/>
            <person name="Lawson D."/>
            <person name="Pakpour N."/>
            <person name="Arensburger P."/>
            <person name="Davidson V.L."/>
            <person name="Eiglmeier K."/>
            <person name="Emrich S."/>
            <person name="George P."/>
            <person name="Kennedy R.C."/>
            <person name="Mane S.P."/>
            <person name="Maslen G."/>
            <person name="Oringanje C."/>
            <person name="Qi Y."/>
            <person name="Settlage R."/>
            <person name="Tojo M."/>
            <person name="Tubio J.M."/>
            <person name="Unger M.F."/>
            <person name="Wang B."/>
            <person name="Vernick K.D."/>
            <person name="Ribeiro J.M."/>
            <person name="James A.A."/>
            <person name="Michel K."/>
            <person name="Riehle M.A."/>
            <person name="Luckhart S."/>
            <person name="Sharakhov I.V."/>
            <person name="Tu Z."/>
        </authorList>
    </citation>
    <scope>NUCLEOTIDE SEQUENCE [LARGE SCALE GENOMIC DNA]</scope>
    <source>
        <strain evidence="12">Indian</strain>
    </source>
</reference>
<evidence type="ECO:0000256" key="4">
    <source>
        <dbReference type="ARBA" id="ARBA00022490"/>
    </source>
</evidence>
<evidence type="ECO:0000256" key="9">
    <source>
        <dbReference type="ARBA" id="ARBA00023242"/>
    </source>
</evidence>
<dbReference type="VEuPathDB" id="VectorBase:ASTE010698"/>
<dbReference type="OMA" id="NHPFFAI"/>
<comment type="similarity">
    <text evidence="3">Belongs to the CNEP1R1 family.</text>
</comment>
<sequence>MSPSETSACEGKLRGWGFWVAFRVVGWIDRFLSVPFQPFADLKAFERRLTEVIACLQPPTLRWRLLLGITALVTFIGAFYWLTDPRTSIVPLMESLLNHSIFTISTIILLILFVFGIHKLVIAPQIITSRTKNVLAEFNMSCDETGKLIVRPRPQNNSRYMDIS</sequence>
<comment type="subcellular location">
    <subcellularLocation>
        <location evidence="2">Cytoplasm</location>
    </subcellularLocation>
    <subcellularLocation>
        <location evidence="1">Nucleus membrane</location>
        <topology evidence="1">Multi-pass membrane protein</topology>
    </subcellularLocation>
</comment>
<dbReference type="VEuPathDB" id="VectorBase:ASTEI02058"/>
<dbReference type="Proteomes" id="UP000076408">
    <property type="component" value="Unassembled WGS sequence"/>
</dbReference>
<dbReference type="GO" id="GO:0031965">
    <property type="term" value="C:nuclear membrane"/>
    <property type="evidence" value="ECO:0007669"/>
    <property type="project" value="UniProtKB-SubCell"/>
</dbReference>
<accession>A0A182Y0S2</accession>
<evidence type="ECO:0000256" key="6">
    <source>
        <dbReference type="ARBA" id="ARBA00022989"/>
    </source>
</evidence>
<evidence type="ECO:0000256" key="8">
    <source>
        <dbReference type="ARBA" id="ARBA00023136"/>
    </source>
</evidence>
<evidence type="ECO:0000256" key="10">
    <source>
        <dbReference type="ARBA" id="ARBA00030458"/>
    </source>
</evidence>
<dbReference type="AlphaFoldDB" id="A0A182Y0S2"/>
<dbReference type="VEuPathDB" id="VectorBase:ASTEI20_030822"/>
<dbReference type="GO" id="GO:0006629">
    <property type="term" value="P:lipid metabolic process"/>
    <property type="evidence" value="ECO:0007669"/>
    <property type="project" value="UniProtKB-KW"/>
</dbReference>
<dbReference type="InterPro" id="IPR019168">
    <property type="entry name" value="NEP1-R1"/>
</dbReference>
<dbReference type="STRING" id="30069.A0A182Y0S2"/>
<protein>
    <recommendedName>
        <fullName evidence="10">Transmembrane protein 188</fullName>
    </recommendedName>
</protein>
<keyword evidence="12" id="KW-1185">Reference proteome</keyword>
<keyword evidence="6" id="KW-1133">Transmembrane helix</keyword>
<dbReference type="GO" id="GO:0071595">
    <property type="term" value="C:Nem1-Spo7 phosphatase complex"/>
    <property type="evidence" value="ECO:0007669"/>
    <property type="project" value="InterPro"/>
</dbReference>
<dbReference type="PANTHER" id="PTHR20996:SF1">
    <property type="entry name" value="NUCLEAR ENVELOPE PHOSPHATASE-REGULATORY SUBUNIT 1"/>
    <property type="match status" value="1"/>
</dbReference>
<evidence type="ECO:0000256" key="5">
    <source>
        <dbReference type="ARBA" id="ARBA00022692"/>
    </source>
</evidence>
<keyword evidence="7" id="KW-0443">Lipid metabolism</keyword>
<reference evidence="11" key="2">
    <citation type="submission" date="2020-05" db="UniProtKB">
        <authorList>
            <consortium name="EnsemblMetazoa"/>
        </authorList>
    </citation>
    <scope>IDENTIFICATION</scope>
    <source>
        <strain evidence="11">Indian</strain>
    </source>
</reference>
<dbReference type="EnsemblMetazoa" id="ASTEI02058-RA">
    <property type="protein sequence ID" value="ASTEI02058-PA"/>
    <property type="gene ID" value="ASTEI02058"/>
</dbReference>
<organism evidence="11 12">
    <name type="scientific">Anopheles stephensi</name>
    <name type="common">Indo-Pakistan malaria mosquito</name>
    <dbReference type="NCBI Taxonomy" id="30069"/>
    <lineage>
        <taxon>Eukaryota</taxon>
        <taxon>Metazoa</taxon>
        <taxon>Ecdysozoa</taxon>
        <taxon>Arthropoda</taxon>
        <taxon>Hexapoda</taxon>
        <taxon>Insecta</taxon>
        <taxon>Pterygota</taxon>
        <taxon>Neoptera</taxon>
        <taxon>Endopterygota</taxon>
        <taxon>Diptera</taxon>
        <taxon>Nematocera</taxon>
        <taxon>Culicoidea</taxon>
        <taxon>Culicidae</taxon>
        <taxon>Anophelinae</taxon>
        <taxon>Anopheles</taxon>
    </lineage>
</organism>
<keyword evidence="4" id="KW-0963">Cytoplasm</keyword>
<keyword evidence="9" id="KW-0539">Nucleus</keyword>
<evidence type="ECO:0000256" key="2">
    <source>
        <dbReference type="ARBA" id="ARBA00004496"/>
    </source>
</evidence>
<evidence type="ECO:0000313" key="11">
    <source>
        <dbReference type="EnsemblMetazoa" id="ASTEI02058-PA"/>
    </source>
</evidence>
<name>A0A182Y0S2_ANOST</name>
<dbReference type="Pfam" id="PF09771">
    <property type="entry name" value="Tmemb_18A"/>
    <property type="match status" value="1"/>
</dbReference>
<evidence type="ECO:0000313" key="12">
    <source>
        <dbReference type="Proteomes" id="UP000076408"/>
    </source>
</evidence>